<feature type="domain" description="ZU5" evidence="1">
    <location>
        <begin position="218"/>
        <end position="301"/>
    </location>
</feature>
<gene>
    <name evidence="2" type="ORF">P5673_013504</name>
</gene>
<dbReference type="Pfam" id="PF00791">
    <property type="entry name" value="ZU5"/>
    <property type="match status" value="1"/>
</dbReference>
<reference evidence="2" key="1">
    <citation type="journal article" date="2023" name="G3 (Bethesda)">
        <title>Whole genome assembly and annotation of the endangered Caribbean coral Acropora cervicornis.</title>
        <authorList>
            <person name="Selwyn J.D."/>
            <person name="Vollmer S.V."/>
        </authorList>
    </citation>
    <scope>NUCLEOTIDE SEQUENCE</scope>
    <source>
        <strain evidence="2">K2</strain>
    </source>
</reference>
<dbReference type="AlphaFoldDB" id="A0AAD9QL27"/>
<dbReference type="InterPro" id="IPR000906">
    <property type="entry name" value="ZU5_dom"/>
</dbReference>
<sequence length="343" mass="38750">MELYGLIAKFSIATGENGAEQKYFVPTQLRSSPSGLCEIKPSECDPCPLILHFLDGFIPHGLFPQLVSKFIHWCSENGLQQTPQLFNNGARFFIGKQIAFDLTLICRKRLIKFILKRRNLSSSKSSLKNATNKMAVEVRNFIEKTLVGFSRELCWLSNLRYELSVVCTHCLQSEGSLNSSMSCQDDCLHLLQVYPGKELICPNNFSDETVKVPGWEKGTVTSEGIHVDLYEGGIHLTFPPNTVAEPTRIIVYRWKYGARLPHLMEHEAVVGNVVEISAASKVGPLKFNGEVKLVLSHCAADLEGYERVMKRLIDKEKNVWEEIPRCEDIRKVAVLRCSVQFEL</sequence>
<dbReference type="Proteomes" id="UP001249851">
    <property type="component" value="Unassembled WGS sequence"/>
</dbReference>
<comment type="caution">
    <text evidence="2">The sequence shown here is derived from an EMBL/GenBank/DDBJ whole genome shotgun (WGS) entry which is preliminary data.</text>
</comment>
<dbReference type="EMBL" id="JARQWQ010000026">
    <property type="protein sequence ID" value="KAK2563154.1"/>
    <property type="molecule type" value="Genomic_DNA"/>
</dbReference>
<proteinExistence type="predicted"/>
<name>A0AAD9QL27_ACRCE</name>
<evidence type="ECO:0000313" key="3">
    <source>
        <dbReference type="Proteomes" id="UP001249851"/>
    </source>
</evidence>
<evidence type="ECO:0000313" key="2">
    <source>
        <dbReference type="EMBL" id="KAK2563154.1"/>
    </source>
</evidence>
<protein>
    <recommendedName>
        <fullName evidence="1">ZU5 domain-containing protein</fullName>
    </recommendedName>
</protein>
<keyword evidence="3" id="KW-1185">Reference proteome</keyword>
<evidence type="ECO:0000259" key="1">
    <source>
        <dbReference type="Pfam" id="PF00791"/>
    </source>
</evidence>
<dbReference type="Gene3D" id="2.60.220.30">
    <property type="match status" value="1"/>
</dbReference>
<reference evidence="2" key="2">
    <citation type="journal article" date="2023" name="Science">
        <title>Genomic signatures of disease resistance in endangered staghorn corals.</title>
        <authorList>
            <person name="Vollmer S.V."/>
            <person name="Selwyn J.D."/>
            <person name="Despard B.A."/>
            <person name="Roesel C.L."/>
        </authorList>
    </citation>
    <scope>NUCLEOTIDE SEQUENCE</scope>
    <source>
        <strain evidence="2">K2</strain>
    </source>
</reference>
<accession>A0AAD9QL27</accession>
<organism evidence="2 3">
    <name type="scientific">Acropora cervicornis</name>
    <name type="common">Staghorn coral</name>
    <dbReference type="NCBI Taxonomy" id="6130"/>
    <lineage>
        <taxon>Eukaryota</taxon>
        <taxon>Metazoa</taxon>
        <taxon>Cnidaria</taxon>
        <taxon>Anthozoa</taxon>
        <taxon>Hexacorallia</taxon>
        <taxon>Scleractinia</taxon>
        <taxon>Astrocoeniina</taxon>
        <taxon>Acroporidae</taxon>
        <taxon>Acropora</taxon>
    </lineage>
</organism>